<evidence type="ECO:0000313" key="3">
    <source>
        <dbReference type="EMBL" id="PNF33159.1"/>
    </source>
</evidence>
<evidence type="ECO:0008006" key="5">
    <source>
        <dbReference type="Google" id="ProtNLM"/>
    </source>
</evidence>
<gene>
    <name evidence="3" type="ORF">B7P43_G13660</name>
</gene>
<dbReference type="STRING" id="105785.A0A2J7QX48"/>
<name>A0A2J7QX48_9NEOP</name>
<reference evidence="3 4" key="1">
    <citation type="submission" date="2017-12" db="EMBL/GenBank/DDBJ databases">
        <title>Hemimetabolous genomes reveal molecular basis of termite eusociality.</title>
        <authorList>
            <person name="Harrison M.C."/>
            <person name="Jongepier E."/>
            <person name="Robertson H.M."/>
            <person name="Arning N."/>
            <person name="Bitard-Feildel T."/>
            <person name="Chao H."/>
            <person name="Childers C.P."/>
            <person name="Dinh H."/>
            <person name="Doddapaneni H."/>
            <person name="Dugan S."/>
            <person name="Gowin J."/>
            <person name="Greiner C."/>
            <person name="Han Y."/>
            <person name="Hu H."/>
            <person name="Hughes D.S.T."/>
            <person name="Huylmans A.-K."/>
            <person name="Kemena C."/>
            <person name="Kremer L.P.M."/>
            <person name="Lee S.L."/>
            <person name="Lopez-Ezquerra A."/>
            <person name="Mallet L."/>
            <person name="Monroy-Kuhn J.M."/>
            <person name="Moser A."/>
            <person name="Murali S.C."/>
            <person name="Muzny D.M."/>
            <person name="Otani S."/>
            <person name="Piulachs M.-D."/>
            <person name="Poelchau M."/>
            <person name="Qu J."/>
            <person name="Schaub F."/>
            <person name="Wada-Katsumata A."/>
            <person name="Worley K.C."/>
            <person name="Xie Q."/>
            <person name="Ylla G."/>
            <person name="Poulsen M."/>
            <person name="Gibbs R.A."/>
            <person name="Schal C."/>
            <person name="Richards S."/>
            <person name="Belles X."/>
            <person name="Korb J."/>
            <person name="Bornberg-Bauer E."/>
        </authorList>
    </citation>
    <scope>NUCLEOTIDE SEQUENCE [LARGE SCALE GENOMIC DNA]</scope>
    <source>
        <tissue evidence="3">Whole body</tissue>
    </source>
</reference>
<dbReference type="EMBL" id="NEVH01009395">
    <property type="protein sequence ID" value="PNF33159.1"/>
    <property type="molecule type" value="Genomic_DNA"/>
</dbReference>
<dbReference type="InterPro" id="IPR008906">
    <property type="entry name" value="HATC_C_dom"/>
</dbReference>
<organism evidence="3 4">
    <name type="scientific">Cryptotermes secundus</name>
    <dbReference type="NCBI Taxonomy" id="105785"/>
    <lineage>
        <taxon>Eukaryota</taxon>
        <taxon>Metazoa</taxon>
        <taxon>Ecdysozoa</taxon>
        <taxon>Arthropoda</taxon>
        <taxon>Hexapoda</taxon>
        <taxon>Insecta</taxon>
        <taxon>Pterygota</taxon>
        <taxon>Neoptera</taxon>
        <taxon>Polyneoptera</taxon>
        <taxon>Dictyoptera</taxon>
        <taxon>Blattodea</taxon>
        <taxon>Blattoidea</taxon>
        <taxon>Termitoidae</taxon>
        <taxon>Kalotermitidae</taxon>
        <taxon>Cryptotermitinae</taxon>
        <taxon>Cryptotermes</taxon>
    </lineage>
</organism>
<feature type="domain" description="HAT C-terminal dimerisation" evidence="1">
    <location>
        <begin position="275"/>
        <end position="323"/>
    </location>
</feature>
<evidence type="ECO:0000313" key="4">
    <source>
        <dbReference type="Proteomes" id="UP000235965"/>
    </source>
</evidence>
<dbReference type="SUPFAM" id="SSF53098">
    <property type="entry name" value="Ribonuclease H-like"/>
    <property type="match status" value="1"/>
</dbReference>
<dbReference type="AlphaFoldDB" id="A0A2J7QX48"/>
<dbReference type="InterPro" id="IPR025398">
    <property type="entry name" value="DUF4371"/>
</dbReference>
<accession>A0A2J7QX48</accession>
<dbReference type="PANTHER" id="PTHR45749:SF28">
    <property type="entry name" value="ZINC FINGER MYM-TYPE PROTEIN 1-LIKE-RELATED"/>
    <property type="match status" value="1"/>
</dbReference>
<dbReference type="Pfam" id="PF05699">
    <property type="entry name" value="Dimer_Tnp_hAT"/>
    <property type="match status" value="1"/>
</dbReference>
<dbReference type="PANTHER" id="PTHR45749">
    <property type="match status" value="1"/>
</dbReference>
<protein>
    <recommendedName>
        <fullName evidence="5">HAT C-terminal dimerisation domain-containing protein</fullName>
    </recommendedName>
</protein>
<sequence>MKRLTDIICQLGKRQLALRGLDEGVDSIDRGNYVELVHVLRKYDHKLNVHLENSTLLTGLSKRIQNDLTDSISDVILTEIKREVSSAAFVAVMVDEMTNIRSQSQLSIVLRYATSDSEIQEQFLGFSDVSADRTASALAERVTDCVVQYDFGSKIVAQTYDGRRVLQDFNFNFLLSVFRDLFSATTFLFDMLQAKSNSKRPQRKRLINYRVNDCVLTFLKSPFLSLNTAYGQHFNFPRLRSELSVFNFNKDLNIQNESQLLLHLKPTNIDSALRQLTKLCELIVTIPASSASVERSFSALKRIKTYARNSQGEGRMSRLSLLSSEKKLLEHIRNNEGFYDHVNNNFAAKDRRIDLFFK</sequence>
<proteinExistence type="predicted"/>
<evidence type="ECO:0000259" key="2">
    <source>
        <dbReference type="Pfam" id="PF14291"/>
    </source>
</evidence>
<dbReference type="Proteomes" id="UP000235965">
    <property type="component" value="Unassembled WGS sequence"/>
</dbReference>
<evidence type="ECO:0000259" key="1">
    <source>
        <dbReference type="Pfam" id="PF05699"/>
    </source>
</evidence>
<dbReference type="InterPro" id="IPR012337">
    <property type="entry name" value="RNaseH-like_sf"/>
</dbReference>
<comment type="caution">
    <text evidence="3">The sequence shown here is derived from an EMBL/GenBank/DDBJ whole genome shotgun (WGS) entry which is preliminary data.</text>
</comment>
<dbReference type="GO" id="GO:0046983">
    <property type="term" value="F:protein dimerization activity"/>
    <property type="evidence" value="ECO:0007669"/>
    <property type="project" value="InterPro"/>
</dbReference>
<keyword evidence="4" id="KW-1185">Reference proteome</keyword>
<dbReference type="InParanoid" id="A0A2J7QX48"/>
<dbReference type="Pfam" id="PF14291">
    <property type="entry name" value="DUF4371"/>
    <property type="match status" value="1"/>
</dbReference>
<feature type="domain" description="DUF4371" evidence="2">
    <location>
        <begin position="6"/>
        <end position="165"/>
    </location>
</feature>